<organism evidence="1 2">
    <name type="scientific">Elasticomyces elasticus</name>
    <dbReference type="NCBI Taxonomy" id="574655"/>
    <lineage>
        <taxon>Eukaryota</taxon>
        <taxon>Fungi</taxon>
        <taxon>Dikarya</taxon>
        <taxon>Ascomycota</taxon>
        <taxon>Pezizomycotina</taxon>
        <taxon>Dothideomycetes</taxon>
        <taxon>Dothideomycetidae</taxon>
        <taxon>Mycosphaerellales</taxon>
        <taxon>Teratosphaeriaceae</taxon>
        <taxon>Elasticomyces</taxon>
    </lineage>
</organism>
<dbReference type="EMBL" id="JAVRQU010000007">
    <property type="protein sequence ID" value="KAK5700876.1"/>
    <property type="molecule type" value="Genomic_DNA"/>
</dbReference>
<dbReference type="AlphaFoldDB" id="A0AAN7ZU94"/>
<protein>
    <submittedName>
        <fullName evidence="1">Uncharacterized protein</fullName>
    </submittedName>
</protein>
<gene>
    <name evidence="1" type="ORF">LTR97_005393</name>
</gene>
<accession>A0AAN7ZU94</accession>
<evidence type="ECO:0000313" key="2">
    <source>
        <dbReference type="Proteomes" id="UP001310594"/>
    </source>
</evidence>
<comment type="caution">
    <text evidence="1">The sequence shown here is derived from an EMBL/GenBank/DDBJ whole genome shotgun (WGS) entry which is preliminary data.</text>
</comment>
<sequence length="363" mass="42343">MTSVPFTTIASAPDNAKPKRPTGFFDLPLELRQQVYEEMLPHDKIITSDLAKLGWSQDRTTRIQEVDHEAWEYERREWAVHATIEADRRFRPEIVKWAEKKRCGVRYVFSPTSSPPPSPHKMRYDKLPTIEIFLDGYDMDNVDESVNDIARKLRTFVVMLKCYKELFKITITFRDARGTLQGRRLWCKPQYVRRPGGYDEEWSLATLRRSGAPVVTYLLTQLLGLPPCRFAVVNWLKLDYVNGRVPGEAYDLVYMADAFEAVEKYLGGDRARASISNPVHQLSRDCRGQREDLQDRRKYPLEEASKERYKYRLIEHTLMGHASIGLHDRRLLNLFLVDADKCSWEISRSKLRPQASQQHAISY</sequence>
<evidence type="ECO:0000313" key="1">
    <source>
        <dbReference type="EMBL" id="KAK5700876.1"/>
    </source>
</evidence>
<name>A0AAN7ZU94_9PEZI</name>
<dbReference type="Proteomes" id="UP001310594">
    <property type="component" value="Unassembled WGS sequence"/>
</dbReference>
<reference evidence="1" key="1">
    <citation type="submission" date="2023-08" db="EMBL/GenBank/DDBJ databases">
        <title>Black Yeasts Isolated from many extreme environments.</title>
        <authorList>
            <person name="Coleine C."/>
            <person name="Stajich J.E."/>
            <person name="Selbmann L."/>
        </authorList>
    </citation>
    <scope>NUCLEOTIDE SEQUENCE</scope>
    <source>
        <strain evidence="1">CCFEE 5810</strain>
    </source>
</reference>
<proteinExistence type="predicted"/>